<name>A0A3M7MFG6_9PLEO</name>
<sequence>MSTPEGQSNTVNTPRVGFPQASSRRVANPFGFGDMTGLRYNPIIVEELTSPPRPRAQTTTCQDTAKLPLPHAFAGMGSGGMYDFSVSRLAIADMSQRAHTATGHPNFTPNTGTTRYNPFSAPMSSQYPFGTAPAVAPPPQPAYQSAYALHHMTSGPSMRPPFPLPFQTEGMLRDRVAQHIRKFTGPNPKLKRKRGEPVSWPSTLPPAPLVPVQRQHITEHTLFLTSCLLAYDTSPNQAALREDIEMLASLQTQYMAVWLRTEEEQEVSMKRRKIEETYTQTVASAQHQRIKALRDRIFAGTHIDPAVRAQTQRQETSDRVVRGVLSAEADIWQDGSGMGVADAFTTEAAAGQEVERPDVMSDEQRWDYEMGMGGGEYE</sequence>
<gene>
    <name evidence="2" type="ORF">GMOD_00009618</name>
</gene>
<reference evidence="2 3" key="1">
    <citation type="journal article" date="2014" name="PLoS ONE">
        <title>De novo Genome Assembly of the Fungal Plant Pathogen Pyrenophora semeniperda.</title>
        <authorList>
            <person name="Soliai M.M."/>
            <person name="Meyer S.E."/>
            <person name="Udall J.A."/>
            <person name="Elzinga D.E."/>
            <person name="Hermansen R.A."/>
            <person name="Bodily P.M."/>
            <person name="Hart A.A."/>
            <person name="Coleman C.E."/>
        </authorList>
    </citation>
    <scope>NUCLEOTIDE SEQUENCE [LARGE SCALE GENOMIC DNA]</scope>
    <source>
        <strain evidence="2 3">CCB06</strain>
        <tissue evidence="2">Mycelium</tissue>
    </source>
</reference>
<evidence type="ECO:0000313" key="3">
    <source>
        <dbReference type="Proteomes" id="UP000265663"/>
    </source>
</evidence>
<protein>
    <submittedName>
        <fullName evidence="2">Uncharacterized protein</fullName>
    </submittedName>
</protein>
<organism evidence="2 3">
    <name type="scientific">Pyrenophora seminiperda CCB06</name>
    <dbReference type="NCBI Taxonomy" id="1302712"/>
    <lineage>
        <taxon>Eukaryota</taxon>
        <taxon>Fungi</taxon>
        <taxon>Dikarya</taxon>
        <taxon>Ascomycota</taxon>
        <taxon>Pezizomycotina</taxon>
        <taxon>Dothideomycetes</taxon>
        <taxon>Pleosporomycetidae</taxon>
        <taxon>Pleosporales</taxon>
        <taxon>Pleosporineae</taxon>
        <taxon>Pleosporaceae</taxon>
        <taxon>Pyrenophora</taxon>
    </lineage>
</organism>
<dbReference type="AlphaFoldDB" id="A0A3M7MFG6"/>
<evidence type="ECO:0000313" key="2">
    <source>
        <dbReference type="EMBL" id="RMZ73104.1"/>
    </source>
</evidence>
<dbReference type="OrthoDB" id="3690573at2759"/>
<dbReference type="Proteomes" id="UP000265663">
    <property type="component" value="Unassembled WGS sequence"/>
</dbReference>
<dbReference type="EMBL" id="KE747838">
    <property type="protein sequence ID" value="RMZ73104.1"/>
    <property type="molecule type" value="Genomic_DNA"/>
</dbReference>
<keyword evidence="3" id="KW-1185">Reference proteome</keyword>
<feature type="compositionally biased region" description="Polar residues" evidence="1">
    <location>
        <begin position="1"/>
        <end position="13"/>
    </location>
</feature>
<feature type="region of interest" description="Disordered" evidence="1">
    <location>
        <begin position="1"/>
        <end position="26"/>
    </location>
</feature>
<evidence type="ECO:0000256" key="1">
    <source>
        <dbReference type="SAM" id="MobiDB-lite"/>
    </source>
</evidence>
<proteinExistence type="predicted"/>
<accession>A0A3M7MFG6</accession>